<comment type="caution">
    <text evidence="4">The sequence shown here is derived from an EMBL/GenBank/DDBJ whole genome shotgun (WGS) entry which is preliminary data.</text>
</comment>
<feature type="coiled-coil region" evidence="1">
    <location>
        <begin position="210"/>
        <end position="237"/>
    </location>
</feature>
<feature type="coiled-coil region" evidence="1">
    <location>
        <begin position="565"/>
        <end position="592"/>
    </location>
</feature>
<dbReference type="Pfam" id="PF01465">
    <property type="entry name" value="GRIP"/>
    <property type="match status" value="1"/>
</dbReference>
<evidence type="ECO:0000313" key="5">
    <source>
        <dbReference type="Proteomes" id="UP001165080"/>
    </source>
</evidence>
<accession>A0A9W6F092</accession>
<evidence type="ECO:0000256" key="2">
    <source>
        <dbReference type="SAM" id="MobiDB-lite"/>
    </source>
</evidence>
<organism evidence="4 5">
    <name type="scientific">Pleodorina starrii</name>
    <dbReference type="NCBI Taxonomy" id="330485"/>
    <lineage>
        <taxon>Eukaryota</taxon>
        <taxon>Viridiplantae</taxon>
        <taxon>Chlorophyta</taxon>
        <taxon>core chlorophytes</taxon>
        <taxon>Chlorophyceae</taxon>
        <taxon>CS clade</taxon>
        <taxon>Chlamydomonadales</taxon>
        <taxon>Volvocaceae</taxon>
        <taxon>Pleodorina</taxon>
    </lineage>
</organism>
<sequence length="809" mass="83434">MDKLVGAFSGVLKTSTNQPTSQPLAQQGDRQYLRLPLESARKLRWFEKADLQALTKSHFREKRELLDTLTVVKKLLVRHGLDEAKLDAEVSAHLRTAQELAEEHEGVASVLLAALETQVQQLRFENDRLQAAIARGQHAAVAGTSSRASGEASEAPGSGNSAACPSVGGEARPHVLASVGPLPRRLEPLDLAQAHCSASLRTDPVVKQRVAALEAQCEQYGKEVSELKASLAKHQQAAASAGASSRRRGQAGAEDVQGMLLSLQEAAREEARKAALADARATRLEGELKAVQAQHKAAVKESAALQQQVSQLREEMEAAAAEAAARVAEAAAAGEGAKAAAETREEAAALRQTVASLRTELGVAHSTVSRLEADLQLSLQREASSAAALAEAEAVARRSDELAAANMGLQQRLAESKAELEMATYYKKVCAELTEGKARLEEQQLGLGSLLSASEIRLAEMAARVTAAEEQAALAECRARAAESSIAAEVERRCGAVLSSRALWPPQLREEVEGLEARAAKLEGEAAGAAQAAEAARAAEGAAREELRVKAEELTVLTNESAAATAAAASQLQQLREALAESQARAAGLQDDLAHSRAREEAATAAATAAAAAAAAIGRRGATSPHAAELRRHSSSGSAANGGGGPLASSSPSSSTTTSIMTPKWQVQNKIGGGGLYNLDAAAAGDGGGGGGVGRSSSSSIGSSALPAAAAAVAARKGGGAGGAGSGGGSGGSGSAAAPGSVDAVYMKNVLFKFLEAHLTNKVQERDMLLPAVATLLQATQEEFIALQKILRATMPPSRQMLSVFGLSR</sequence>
<evidence type="ECO:0000259" key="3">
    <source>
        <dbReference type="PROSITE" id="PS50913"/>
    </source>
</evidence>
<evidence type="ECO:0000256" key="1">
    <source>
        <dbReference type="SAM" id="Coils"/>
    </source>
</evidence>
<gene>
    <name evidence="4" type="primary">PLEST003559</name>
    <name evidence="4" type="ORF">PLESTB_000555600</name>
</gene>
<keyword evidence="5" id="KW-1185">Reference proteome</keyword>
<feature type="region of interest" description="Disordered" evidence="2">
    <location>
        <begin position="144"/>
        <end position="166"/>
    </location>
</feature>
<dbReference type="PROSITE" id="PS50913">
    <property type="entry name" value="GRIP"/>
    <property type="match status" value="1"/>
</dbReference>
<dbReference type="Proteomes" id="UP001165080">
    <property type="component" value="Unassembled WGS sequence"/>
</dbReference>
<feature type="domain" description="GRIP" evidence="3">
    <location>
        <begin position="737"/>
        <end position="790"/>
    </location>
</feature>
<feature type="coiled-coil region" evidence="1">
    <location>
        <begin position="451"/>
        <end position="485"/>
    </location>
</feature>
<dbReference type="InterPro" id="IPR000237">
    <property type="entry name" value="GRIP_dom"/>
</dbReference>
<evidence type="ECO:0000313" key="4">
    <source>
        <dbReference type="EMBL" id="GLC51853.1"/>
    </source>
</evidence>
<name>A0A9W6F092_9CHLO</name>
<dbReference type="AlphaFoldDB" id="A0A9W6F092"/>
<protein>
    <recommendedName>
        <fullName evidence="3">GRIP domain-containing protein</fullName>
    </recommendedName>
</protein>
<feature type="region of interest" description="Disordered" evidence="2">
    <location>
        <begin position="620"/>
        <end position="660"/>
    </location>
</feature>
<keyword evidence="1" id="KW-0175">Coiled coil</keyword>
<proteinExistence type="predicted"/>
<feature type="coiled-coil region" evidence="1">
    <location>
        <begin position="274"/>
        <end position="360"/>
    </location>
</feature>
<dbReference type="EMBL" id="BRXU01000005">
    <property type="protein sequence ID" value="GLC51853.1"/>
    <property type="molecule type" value="Genomic_DNA"/>
</dbReference>
<feature type="compositionally biased region" description="Low complexity" evidence="2">
    <location>
        <begin position="647"/>
        <end position="659"/>
    </location>
</feature>
<reference evidence="4 5" key="1">
    <citation type="journal article" date="2023" name="Commun. Biol.">
        <title>Reorganization of the ancestral sex-determining regions during the evolution of trioecy in Pleodorina starrii.</title>
        <authorList>
            <person name="Takahashi K."/>
            <person name="Suzuki S."/>
            <person name="Kawai-Toyooka H."/>
            <person name="Yamamoto K."/>
            <person name="Hamaji T."/>
            <person name="Ootsuki R."/>
            <person name="Yamaguchi H."/>
            <person name="Kawachi M."/>
            <person name="Higashiyama T."/>
            <person name="Nozaki H."/>
        </authorList>
    </citation>
    <scope>NUCLEOTIDE SEQUENCE [LARGE SCALE GENOMIC DNA]</scope>
    <source>
        <strain evidence="4 5">NIES-4479</strain>
    </source>
</reference>